<organism evidence="1">
    <name type="scientific">Anopheles marajoara</name>
    <dbReference type="NCBI Taxonomy" id="58244"/>
    <lineage>
        <taxon>Eukaryota</taxon>
        <taxon>Metazoa</taxon>
        <taxon>Ecdysozoa</taxon>
        <taxon>Arthropoda</taxon>
        <taxon>Hexapoda</taxon>
        <taxon>Insecta</taxon>
        <taxon>Pterygota</taxon>
        <taxon>Neoptera</taxon>
        <taxon>Endopterygota</taxon>
        <taxon>Diptera</taxon>
        <taxon>Nematocera</taxon>
        <taxon>Culicoidea</taxon>
        <taxon>Culicidae</taxon>
        <taxon>Anophelinae</taxon>
        <taxon>Anopheles</taxon>
    </lineage>
</organism>
<evidence type="ECO:0000313" key="1">
    <source>
        <dbReference type="EMBL" id="MBW62600.1"/>
    </source>
</evidence>
<name>A0A2M4CB90_9DIPT</name>
<proteinExistence type="predicted"/>
<accession>A0A2M4CB90</accession>
<sequence length="82" mass="9237">MGYREFHDFVCFPFLSQPLVTPTLHSWFLLIIYCYAKLPTATATQTTSKGTLSSTVRLLAAWPIGSGDLRSLPPPTVQRHVW</sequence>
<reference evidence="1" key="1">
    <citation type="submission" date="2018-01" db="EMBL/GenBank/DDBJ databases">
        <title>An insight into the sialome of Amazonian anophelines.</title>
        <authorList>
            <person name="Ribeiro J.M."/>
            <person name="Scarpassa V."/>
            <person name="Calvo E."/>
        </authorList>
    </citation>
    <scope>NUCLEOTIDE SEQUENCE</scope>
    <source>
        <tissue evidence="1">Salivary glands</tissue>
    </source>
</reference>
<protein>
    <submittedName>
        <fullName evidence="1">Putative secreted protein</fullName>
    </submittedName>
</protein>
<dbReference type="EMBL" id="GGFJ01013459">
    <property type="protein sequence ID" value="MBW62600.1"/>
    <property type="molecule type" value="Transcribed_RNA"/>
</dbReference>
<dbReference type="AlphaFoldDB" id="A0A2M4CB90"/>